<reference evidence="1" key="1">
    <citation type="submission" date="2021-09" db="EMBL/GenBank/DDBJ databases">
        <authorList>
            <consortium name="AG Swart"/>
            <person name="Singh M."/>
            <person name="Singh A."/>
            <person name="Seah K."/>
            <person name="Emmerich C."/>
        </authorList>
    </citation>
    <scope>NUCLEOTIDE SEQUENCE</scope>
    <source>
        <strain evidence="1">ATCC30299</strain>
    </source>
</reference>
<organism evidence="1 2">
    <name type="scientific">Blepharisma stoltei</name>
    <dbReference type="NCBI Taxonomy" id="1481888"/>
    <lineage>
        <taxon>Eukaryota</taxon>
        <taxon>Sar</taxon>
        <taxon>Alveolata</taxon>
        <taxon>Ciliophora</taxon>
        <taxon>Postciliodesmatophora</taxon>
        <taxon>Heterotrichea</taxon>
        <taxon>Heterotrichida</taxon>
        <taxon>Blepharismidae</taxon>
        <taxon>Blepharisma</taxon>
    </lineage>
</organism>
<evidence type="ECO:0000313" key="2">
    <source>
        <dbReference type="Proteomes" id="UP001162131"/>
    </source>
</evidence>
<dbReference type="AlphaFoldDB" id="A0AAU9JGT7"/>
<proteinExistence type="predicted"/>
<dbReference type="Proteomes" id="UP001162131">
    <property type="component" value="Unassembled WGS sequence"/>
</dbReference>
<name>A0AAU9JGT7_9CILI</name>
<keyword evidence="2" id="KW-1185">Reference proteome</keyword>
<comment type="caution">
    <text evidence="1">The sequence shown here is derived from an EMBL/GenBank/DDBJ whole genome shotgun (WGS) entry which is preliminary data.</text>
</comment>
<protein>
    <submittedName>
        <fullName evidence="1">Uncharacterized protein</fullName>
    </submittedName>
</protein>
<evidence type="ECO:0000313" key="1">
    <source>
        <dbReference type="EMBL" id="CAG9325181.1"/>
    </source>
</evidence>
<dbReference type="EMBL" id="CAJZBQ010000037">
    <property type="protein sequence ID" value="CAG9325181.1"/>
    <property type="molecule type" value="Genomic_DNA"/>
</dbReference>
<sequence>METLDISKEELPNFLPFSLIQDALEINPTQNLPCQLIKSPQIPPLESRIHGYRLKNSNEKCTRCELSLTNLFSLYNFEQEVQKEIKQVEKQNMSIFQALKQDKIFELAEDQIKNLLSSDKENIDPRKLKF</sequence>
<accession>A0AAU9JGT7</accession>
<gene>
    <name evidence="1" type="ORF">BSTOLATCC_MIC37927</name>
</gene>